<evidence type="ECO:0000256" key="4">
    <source>
        <dbReference type="ARBA" id="ARBA00022527"/>
    </source>
</evidence>
<evidence type="ECO:0000256" key="10">
    <source>
        <dbReference type="ARBA" id="ARBA00023204"/>
    </source>
</evidence>
<comment type="subcellular location">
    <subcellularLocation>
        <location evidence="1">Nucleus</location>
    </subcellularLocation>
</comment>
<name>A0AA36CN61_9BILA</name>
<dbReference type="InterPro" id="IPR050517">
    <property type="entry name" value="DDR_Repair_Kinase"/>
</dbReference>
<gene>
    <name evidence="18" type="ORF">MSPICULIGERA_LOCUS9794</name>
</gene>
<feature type="region of interest" description="Disordered" evidence="14">
    <location>
        <begin position="1"/>
        <end position="36"/>
    </location>
</feature>
<dbReference type="PROSITE" id="PS00916">
    <property type="entry name" value="PI3_4_KINASE_2"/>
    <property type="match status" value="1"/>
</dbReference>
<evidence type="ECO:0000259" key="16">
    <source>
        <dbReference type="PROSITE" id="PS51189"/>
    </source>
</evidence>
<evidence type="ECO:0000256" key="1">
    <source>
        <dbReference type="ARBA" id="ARBA00004123"/>
    </source>
</evidence>
<dbReference type="PROSITE" id="PS50290">
    <property type="entry name" value="PI3_4_KINASE_3"/>
    <property type="match status" value="1"/>
</dbReference>
<dbReference type="Gene3D" id="1.10.1070.11">
    <property type="entry name" value="Phosphatidylinositol 3-/4-kinase, catalytic domain"/>
    <property type="match status" value="1"/>
</dbReference>
<keyword evidence="13" id="KW-0175">Coiled coil</keyword>
<dbReference type="SMART" id="SM00146">
    <property type="entry name" value="PI3Kc"/>
    <property type="match status" value="1"/>
</dbReference>
<sequence length="2669" mass="303332">MRRTLSEGVGNEDPRDVEMLETAPSTSQRPRPGVNPLDIEKCDAGLHKRLFKCIDDDSKDASHGGLKERRDEVLLVLRNAVNIRYDGVLKRCLHDSDEQFMGHIANVKLAVHCLQFAHNVVPVEPEFIRWMVWKFQLALTHPKIVIKMGKALMEGINVLLRALSVENRKIFITKYVIDPLADIVFCEDDSSVALKFGENTYEVAFTVCGIDGTSTMAALSLIETFRAGILSGNDVSHIDDTRLTKIWCCLIKIYTGTTFVPHDPKLSEVAVLCMESMLNKSLCRQWLLFPAFDALIGRYTILVKEGEKPPLTAATASSALKAFAVAVLQSDSKFYEELGIGEVIRWGFRYAKLAELLLQKAAGQPEVDAAFFGLKAVLMLLLPVFDLELLNEDREAFEELEKQIKVLSTRLINLVTDTIPPLVSGYLKELLSMLLMKDRIAGISHNATWIRKSYSVIESRLRAASKYEELLCLRSALAVALKCKDAEVLERDFLPKKHMVEEWIDIATTKMSPADGERMLTTMFGYIAGLSKESQADECASLALLSIPWLKVIDISMEDRYKRSLPILKEIAQLSRKCRKLLNAETMKLTLRAICETDCDGWSTWRKHIYKNAIESTDPSIVSAALESFPYFLASMKPTFHAALYQNALETIPSELVDYAAADAAIKVMEAVWRGICVGDAEHPGQNWEKCEHCDTMRKSGKYEPSVEIPIQLFEVLSKIFTDARLQKNENHLIRLRREACNILSCCLAHGIKVGLPFMQLSLAMINDIDEEVHIDYRTCFQMIVVSLADGPETDGFQEEFFKRVAVPDADFHDIPYSKRYRPTTPFIRTAALYASKASLAERSYMLMMKRWMKLDDDSPEATEMDMAVREMIKGCAAKVGISPTVYFARNSRKICAPMAAQLRMIAFTSRISYSQNQNLNPAQMEKKAKEDVDMLLENTSDMFEFENTKSFLLKASAKIAADLVLDYLPGQYEKGDVFLCLQRLVRGVDRHKVDFLTEIFPNIIEGMISPNYKHGFSRTVIRLREFYKEFANVDLDDAWKQKRFHVIYAYLRCLTYDPDKVMHRLSRALPEGHPAEKETARSITEVLRFNCEYMGFLLCFRRHLVDDDNFEIRDVLLDSLQFIVTHLDQNFLDTIAIKFLILLRAISDTLGKRCVPLWCAFATSISSKRRGQLLPQILIAIEPLCAEEDSKILHVLFNQSSYDSNEGGSIRRTARVISWHDSADSTPLSKYLRRQFGPIEFSNEIVEDAIKMLEEHCDVVGRVVLQRLIANLDGSPLEEKTAGLLGQVLLSTIRHCGQADVRELAVRCLGRMCAVDPGRVGLSLAHRMVNRSNKVDELVFPDSGGDGFQLYVLERSYSLYAAVSDAEQANQVEYSLQGLLQTMHGSQLLPKISSEQCRMDLEPLLTSKLALATREPYPTSNRPIVQHYNNYSEWMLRFFCSGQAQIRMRPFDEIFRHLATIVTLRDVSFMREMLIHVLIQLIVEDNKEYIGYFAEEMQACMEAALVNSGWQRLAATAVFSLMDALEIYVARNPKSKEGQRAAEVLNKTFAIQTAEGITLAVLAAEKCGCLLRALRWCEQVAIGGGKASQNGPEKKRVPFYVLERIYAQIEDVDGVQGAWETIRKSVDGTADEQILALEAIGDYNRALPLYEQCTENKEPRLLKALIRLNQSQLALPTAEALYQEYADQDVAPSLKRAIEDLQIEATWHLHKWDKLGQLIEDFKPNSSSRETSWGASCASVLHAVRKKDPDLIQAGITASRNRVTDRLMGTTLEDSDSYAQSYKHITELHILDEIEEFTRCPSTPFNIDKIMQKWEARSELVVQDMNVLEPILSVRRELLANEQNAESTCRLLLQSSRLARQAGQLQISWTYLSAAQSFDVCKFETGIEEARYLFQMNAAPASISLLTKMLEGEGFYEMNQLFEKLKSARDSQSREAAAVFVEFPEEKRRQYSELQLLAAEYKQKAGTRDHNDLYPIYKNLPALDIKSEDLFYRIAVFYDANFEKTVEMGSKNADELVKIVLTHYITVLHHGSQHAVHVMPRILTIWLDYTETKQRKLVNERNGVQREATRLTIEAVCNIVQNAYAQLNPLHFFQCFNQLLTRICHPSETVFDLIKEILSDLILKYPHQCIWHSISLFRPDNEVKVAFRSSGNSIVEKEKFAALRLRLARIHRVYEVVMTNDPRMGDMIDQYDYVAGLMLELANKNIRNGKQKMADNARELYEFFATGKMYTESRTRDWVKNGKLDVRVATPRNKAPVIMHKKMEIMIPYSDLMLRAVHFVEHKTASFSQCIGPGPSAGIDDLNESSMAQEVFIQGFAEDLYVFSSLVKPKKFTIRGRDGKNYEVMVKGGDDELRKDGRFNDVNRMMNSLMRRNPAARRRQLNVKTYSAIPLAGKGGIMEFLPHLDSYRSVVTTLAKEKPRVPAAPVHNFDHFSRMPDQNRIDILRRQYYPAYPLVMAEWLRKTFADPCSWHSARLAYARSAAVMSMIGFVMGLGDRHAENMMLDTVDGMVVHVDLQLIFNKGEELPVPECVPFRLTRNMVDGFGPTGVEGAFRKSCETTMSETLLTLISTFLHDPLLEFYKAAEKERREGTRQIMAVDAEKMTSAAKEQYAKKSVTLIKRRLEGHIVSGKRESHAAPMIVEGQVDRLIEMATDELALSRMWLGWAAYL</sequence>
<keyword evidence="19" id="KW-1185">Reference proteome</keyword>
<keyword evidence="6" id="KW-0547">Nucleotide-binding</keyword>
<evidence type="ECO:0000256" key="12">
    <source>
        <dbReference type="ARBA" id="ARBA00024420"/>
    </source>
</evidence>
<keyword evidence="4" id="KW-0723">Serine/threonine-protein kinase</keyword>
<dbReference type="InterPro" id="IPR036940">
    <property type="entry name" value="PI3/4_kinase_cat_sf"/>
</dbReference>
<comment type="similarity">
    <text evidence="2">Belongs to the PI3/PI4-kinase family. ATM subfamily.</text>
</comment>
<dbReference type="InterPro" id="IPR003152">
    <property type="entry name" value="FATC_dom"/>
</dbReference>
<dbReference type="CDD" id="cd00892">
    <property type="entry name" value="PIKKc_ATR"/>
    <property type="match status" value="1"/>
</dbReference>
<proteinExistence type="inferred from homology"/>
<evidence type="ECO:0000256" key="7">
    <source>
        <dbReference type="ARBA" id="ARBA00022763"/>
    </source>
</evidence>
<dbReference type="InterPro" id="IPR003151">
    <property type="entry name" value="PIK-rel_kinase_FAT"/>
</dbReference>
<evidence type="ECO:0000313" key="19">
    <source>
        <dbReference type="Proteomes" id="UP001177023"/>
    </source>
</evidence>
<feature type="coiled-coil region" evidence="13">
    <location>
        <begin position="390"/>
        <end position="417"/>
    </location>
</feature>
<dbReference type="Pfam" id="PF23593">
    <property type="entry name" value="HEAT_ATR"/>
    <property type="match status" value="1"/>
</dbReference>
<dbReference type="SUPFAM" id="SSF48371">
    <property type="entry name" value="ARM repeat"/>
    <property type="match status" value="1"/>
</dbReference>
<dbReference type="PROSITE" id="PS51190">
    <property type="entry name" value="FATC"/>
    <property type="match status" value="1"/>
</dbReference>
<evidence type="ECO:0000259" key="17">
    <source>
        <dbReference type="PROSITE" id="PS51190"/>
    </source>
</evidence>
<evidence type="ECO:0000256" key="2">
    <source>
        <dbReference type="ARBA" id="ARBA00010769"/>
    </source>
</evidence>
<dbReference type="EMBL" id="CATQJA010002560">
    <property type="protein sequence ID" value="CAJ0571385.1"/>
    <property type="molecule type" value="Genomic_DNA"/>
</dbReference>
<evidence type="ECO:0000256" key="5">
    <source>
        <dbReference type="ARBA" id="ARBA00022679"/>
    </source>
</evidence>
<dbReference type="InterPro" id="IPR057564">
    <property type="entry name" value="HEAT_ATR"/>
</dbReference>
<protein>
    <recommendedName>
        <fullName evidence="12">Serine/threonine-protein kinase ATR</fullName>
        <ecNumber evidence="3">2.7.11.1</ecNumber>
    </recommendedName>
</protein>
<dbReference type="InterPro" id="IPR016024">
    <property type="entry name" value="ARM-type_fold"/>
</dbReference>
<evidence type="ECO:0000256" key="6">
    <source>
        <dbReference type="ARBA" id="ARBA00022741"/>
    </source>
</evidence>
<organism evidence="18 19">
    <name type="scientific">Mesorhabditis spiculigera</name>
    <dbReference type="NCBI Taxonomy" id="96644"/>
    <lineage>
        <taxon>Eukaryota</taxon>
        <taxon>Metazoa</taxon>
        <taxon>Ecdysozoa</taxon>
        <taxon>Nematoda</taxon>
        <taxon>Chromadorea</taxon>
        <taxon>Rhabditida</taxon>
        <taxon>Rhabditina</taxon>
        <taxon>Rhabditomorpha</taxon>
        <taxon>Rhabditoidea</taxon>
        <taxon>Rhabditidae</taxon>
        <taxon>Mesorhabditinae</taxon>
        <taxon>Mesorhabditis</taxon>
    </lineage>
</organism>
<dbReference type="Pfam" id="PF02259">
    <property type="entry name" value="FAT"/>
    <property type="match status" value="1"/>
</dbReference>
<comment type="caution">
    <text evidence="18">The sequence shown here is derived from an EMBL/GenBank/DDBJ whole genome shotgun (WGS) entry which is preliminary data.</text>
</comment>
<dbReference type="InterPro" id="IPR018936">
    <property type="entry name" value="PI3/4_kinase_CS"/>
</dbReference>
<dbReference type="GO" id="GO:0006281">
    <property type="term" value="P:DNA repair"/>
    <property type="evidence" value="ECO:0007669"/>
    <property type="project" value="UniProtKB-KW"/>
</dbReference>
<keyword evidence="7" id="KW-0227">DNA damage</keyword>
<dbReference type="PANTHER" id="PTHR11139:SF69">
    <property type="entry name" value="SERINE_THREONINE-PROTEIN KINASE ATR"/>
    <property type="match status" value="1"/>
</dbReference>
<keyword evidence="10" id="KW-0234">DNA repair</keyword>
<evidence type="ECO:0000256" key="9">
    <source>
        <dbReference type="ARBA" id="ARBA00022840"/>
    </source>
</evidence>
<evidence type="ECO:0000256" key="8">
    <source>
        <dbReference type="ARBA" id="ARBA00022777"/>
    </source>
</evidence>
<dbReference type="InterPro" id="IPR000403">
    <property type="entry name" value="PI3/4_kinase_cat_dom"/>
</dbReference>
<dbReference type="GO" id="GO:0000077">
    <property type="term" value="P:DNA damage checkpoint signaling"/>
    <property type="evidence" value="ECO:0007669"/>
    <property type="project" value="TreeGrafter"/>
</dbReference>
<dbReference type="Gene3D" id="3.30.1010.10">
    <property type="entry name" value="Phosphatidylinositol 3-kinase Catalytic Subunit, Chain A, domain 4"/>
    <property type="match status" value="1"/>
</dbReference>
<reference evidence="18" key="1">
    <citation type="submission" date="2023-06" db="EMBL/GenBank/DDBJ databases">
        <authorList>
            <person name="Delattre M."/>
        </authorList>
    </citation>
    <scope>NUCLEOTIDE SEQUENCE</scope>
    <source>
        <strain evidence="18">AF72</strain>
    </source>
</reference>
<keyword evidence="5" id="KW-0808">Transferase</keyword>
<keyword evidence="11" id="KW-0539">Nucleus</keyword>
<dbReference type="GO" id="GO:0004674">
    <property type="term" value="F:protein serine/threonine kinase activity"/>
    <property type="evidence" value="ECO:0007669"/>
    <property type="project" value="UniProtKB-KW"/>
</dbReference>
<evidence type="ECO:0000313" key="18">
    <source>
        <dbReference type="EMBL" id="CAJ0571385.1"/>
    </source>
</evidence>
<dbReference type="GO" id="GO:0005634">
    <property type="term" value="C:nucleus"/>
    <property type="evidence" value="ECO:0007669"/>
    <property type="project" value="UniProtKB-SubCell"/>
</dbReference>
<keyword evidence="9" id="KW-0067">ATP-binding</keyword>
<dbReference type="SUPFAM" id="SSF56112">
    <property type="entry name" value="Protein kinase-like (PK-like)"/>
    <property type="match status" value="1"/>
</dbReference>
<dbReference type="InterPro" id="IPR011009">
    <property type="entry name" value="Kinase-like_dom_sf"/>
</dbReference>
<feature type="domain" description="FATC" evidence="17">
    <location>
        <begin position="2637"/>
        <end position="2669"/>
    </location>
</feature>
<dbReference type="Pfam" id="PF00454">
    <property type="entry name" value="PI3_PI4_kinase"/>
    <property type="match status" value="1"/>
</dbReference>
<evidence type="ECO:0000259" key="15">
    <source>
        <dbReference type="PROSITE" id="PS50290"/>
    </source>
</evidence>
<dbReference type="EC" id="2.7.11.1" evidence="3"/>
<dbReference type="Pfam" id="PF02260">
    <property type="entry name" value="FATC"/>
    <property type="match status" value="1"/>
</dbReference>
<feature type="domain" description="FAT" evidence="16">
    <location>
        <begin position="1560"/>
        <end position="2140"/>
    </location>
</feature>
<dbReference type="GO" id="GO:0000723">
    <property type="term" value="P:telomere maintenance"/>
    <property type="evidence" value="ECO:0007669"/>
    <property type="project" value="TreeGrafter"/>
</dbReference>
<keyword evidence="8" id="KW-0418">Kinase</keyword>
<dbReference type="SMART" id="SM01343">
    <property type="entry name" value="FATC"/>
    <property type="match status" value="1"/>
</dbReference>
<evidence type="ECO:0000256" key="13">
    <source>
        <dbReference type="SAM" id="Coils"/>
    </source>
</evidence>
<evidence type="ECO:0000256" key="14">
    <source>
        <dbReference type="SAM" id="MobiDB-lite"/>
    </source>
</evidence>
<evidence type="ECO:0000256" key="3">
    <source>
        <dbReference type="ARBA" id="ARBA00012513"/>
    </source>
</evidence>
<feature type="non-terminal residue" evidence="18">
    <location>
        <position position="1"/>
    </location>
</feature>
<accession>A0AA36CN61</accession>
<evidence type="ECO:0000256" key="11">
    <source>
        <dbReference type="ARBA" id="ARBA00023242"/>
    </source>
</evidence>
<dbReference type="PROSITE" id="PS51189">
    <property type="entry name" value="FAT"/>
    <property type="match status" value="1"/>
</dbReference>
<feature type="domain" description="PI3K/PI4K catalytic" evidence="15">
    <location>
        <begin position="2317"/>
        <end position="2624"/>
    </location>
</feature>
<dbReference type="InterPro" id="IPR014009">
    <property type="entry name" value="PIK_FAT"/>
</dbReference>
<dbReference type="PANTHER" id="PTHR11139">
    <property type="entry name" value="ATAXIA TELANGIECTASIA MUTATED ATM -RELATED"/>
    <property type="match status" value="1"/>
</dbReference>
<dbReference type="Proteomes" id="UP001177023">
    <property type="component" value="Unassembled WGS sequence"/>
</dbReference>
<dbReference type="GO" id="GO:0005524">
    <property type="term" value="F:ATP binding"/>
    <property type="evidence" value="ECO:0007669"/>
    <property type="project" value="UniProtKB-KW"/>
</dbReference>
<dbReference type="GO" id="GO:0005694">
    <property type="term" value="C:chromosome"/>
    <property type="evidence" value="ECO:0007669"/>
    <property type="project" value="TreeGrafter"/>
</dbReference>